<organism evidence="7 8">
    <name type="scientific">Actinacidiphila glaucinigra</name>
    <dbReference type="NCBI Taxonomy" id="235986"/>
    <lineage>
        <taxon>Bacteria</taxon>
        <taxon>Bacillati</taxon>
        <taxon>Actinomycetota</taxon>
        <taxon>Actinomycetes</taxon>
        <taxon>Kitasatosporales</taxon>
        <taxon>Streptomycetaceae</taxon>
        <taxon>Actinacidiphila</taxon>
    </lineage>
</organism>
<feature type="transmembrane region" description="Helical" evidence="6">
    <location>
        <begin position="326"/>
        <end position="346"/>
    </location>
</feature>
<comment type="subcellular location">
    <subcellularLocation>
        <location evidence="1">Cell membrane</location>
        <topology evidence="1">Multi-pass membrane protein</topology>
    </subcellularLocation>
</comment>
<dbReference type="InterPro" id="IPR043428">
    <property type="entry name" value="LivM-like"/>
</dbReference>
<keyword evidence="4 6" id="KW-1133">Transmembrane helix</keyword>
<feature type="transmembrane region" description="Helical" evidence="6">
    <location>
        <begin position="193"/>
        <end position="212"/>
    </location>
</feature>
<dbReference type="Proteomes" id="UP000198280">
    <property type="component" value="Unassembled WGS sequence"/>
</dbReference>
<keyword evidence="5 6" id="KW-0472">Membrane</keyword>
<dbReference type="EMBL" id="FZOF01000020">
    <property type="protein sequence ID" value="SNT30681.1"/>
    <property type="molecule type" value="Genomic_DNA"/>
</dbReference>
<feature type="transmembrane region" description="Helical" evidence="6">
    <location>
        <begin position="87"/>
        <end position="107"/>
    </location>
</feature>
<dbReference type="PANTHER" id="PTHR30482:SF10">
    <property type="entry name" value="HIGH-AFFINITY BRANCHED-CHAIN AMINO ACID TRANSPORT PROTEIN BRAE"/>
    <property type="match status" value="1"/>
</dbReference>
<reference evidence="7 8" key="1">
    <citation type="submission" date="2017-06" db="EMBL/GenBank/DDBJ databases">
        <authorList>
            <person name="Kim H.J."/>
            <person name="Triplett B.A."/>
        </authorList>
    </citation>
    <scope>NUCLEOTIDE SEQUENCE [LARGE SCALE GENOMIC DNA]</scope>
    <source>
        <strain evidence="7 8">CGMCC 4.1858</strain>
    </source>
</reference>
<dbReference type="AlphaFoldDB" id="A0A239LJN3"/>
<evidence type="ECO:0000256" key="4">
    <source>
        <dbReference type="ARBA" id="ARBA00022989"/>
    </source>
</evidence>
<feature type="transmembrane region" description="Helical" evidence="6">
    <location>
        <begin position="62"/>
        <end position="80"/>
    </location>
</feature>
<feature type="transmembrane region" description="Helical" evidence="6">
    <location>
        <begin position="113"/>
        <end position="135"/>
    </location>
</feature>
<evidence type="ECO:0000256" key="5">
    <source>
        <dbReference type="ARBA" id="ARBA00023136"/>
    </source>
</evidence>
<dbReference type="CDD" id="cd06581">
    <property type="entry name" value="TM_PBP1_LivM_like"/>
    <property type="match status" value="1"/>
</dbReference>
<dbReference type="RefSeq" id="WP_179280027.1">
    <property type="nucleotide sequence ID" value="NZ_FZOF01000020.1"/>
</dbReference>
<keyword evidence="8" id="KW-1185">Reference proteome</keyword>
<evidence type="ECO:0000256" key="3">
    <source>
        <dbReference type="ARBA" id="ARBA00022692"/>
    </source>
</evidence>
<keyword evidence="2" id="KW-1003">Cell membrane</keyword>
<evidence type="ECO:0000256" key="1">
    <source>
        <dbReference type="ARBA" id="ARBA00004651"/>
    </source>
</evidence>
<feature type="transmembrane region" description="Helical" evidence="6">
    <location>
        <begin position="280"/>
        <end position="305"/>
    </location>
</feature>
<dbReference type="GO" id="GO:0005886">
    <property type="term" value="C:plasma membrane"/>
    <property type="evidence" value="ECO:0007669"/>
    <property type="project" value="UniProtKB-SubCell"/>
</dbReference>
<keyword evidence="3 6" id="KW-0812">Transmembrane</keyword>
<evidence type="ECO:0000313" key="8">
    <source>
        <dbReference type="Proteomes" id="UP000198280"/>
    </source>
</evidence>
<gene>
    <name evidence="7" type="ORF">SAMN05216252_12052</name>
</gene>
<dbReference type="InterPro" id="IPR001851">
    <property type="entry name" value="ABC_transp_permease"/>
</dbReference>
<accession>A0A239LJN3</accession>
<evidence type="ECO:0000313" key="7">
    <source>
        <dbReference type="EMBL" id="SNT30681.1"/>
    </source>
</evidence>
<feature type="transmembrane region" description="Helical" evidence="6">
    <location>
        <begin position="35"/>
        <end position="56"/>
    </location>
</feature>
<dbReference type="PANTHER" id="PTHR30482">
    <property type="entry name" value="HIGH-AFFINITY BRANCHED-CHAIN AMINO ACID TRANSPORT SYSTEM PERMEASE"/>
    <property type="match status" value="1"/>
</dbReference>
<name>A0A239LJN3_9ACTN</name>
<feature type="transmembrane region" description="Helical" evidence="6">
    <location>
        <begin position="243"/>
        <end position="268"/>
    </location>
</feature>
<dbReference type="Pfam" id="PF02653">
    <property type="entry name" value="BPD_transp_2"/>
    <property type="match status" value="1"/>
</dbReference>
<dbReference type="GO" id="GO:0015658">
    <property type="term" value="F:branched-chain amino acid transmembrane transporter activity"/>
    <property type="evidence" value="ECO:0007669"/>
    <property type="project" value="InterPro"/>
</dbReference>
<protein>
    <submittedName>
        <fullName evidence="7">Branched-chain amino acid transport system permease protein</fullName>
    </submittedName>
</protein>
<evidence type="ECO:0000256" key="2">
    <source>
        <dbReference type="ARBA" id="ARBA00022475"/>
    </source>
</evidence>
<evidence type="ECO:0000256" key="6">
    <source>
        <dbReference type="SAM" id="Phobius"/>
    </source>
</evidence>
<sequence length="364" mass="36771">MTDTTDTSKDLGSPLGGPAAAGLAARLRGPMDRTAVRHLVPALLGLLVVCGVSALLSPFQNLEVATVATYVCAVAGLTVLTGTNGQISLGHGALMAAGAYGTGLFLTELGWSLAVSLLAGTAVAAALGALVGAAAARLQGPYLAGATLTLAVGLPALANYRHLTDLLGGENGLVVDSPPPPEALGPYFPMERWQAWVCVLCAVVVLVLLADLGRSRVGRSWRAIRDDEVSAALAGIHVARLRVLAFVVSAACAGLGGALLAVVSSLAAPGAFPLALSLSLLTAAVLGGLGSLAGAVYGSVLLVLLPNWTGDVADALHLSRGFYANLPLALYGLALVLSMLLFPQGIQGALIRLVRRLRTRGSGT</sequence>
<feature type="transmembrane region" description="Helical" evidence="6">
    <location>
        <begin position="142"/>
        <end position="160"/>
    </location>
</feature>
<proteinExistence type="predicted"/>